<evidence type="ECO:0000313" key="6">
    <source>
        <dbReference type="EMBL" id="GAO98719.1"/>
    </source>
</evidence>
<dbReference type="PIRSF" id="PIRSF036758">
    <property type="entry name" value="Aden_M_ParB"/>
    <property type="match status" value="1"/>
</dbReference>
<dbReference type="SUPFAM" id="SSF53335">
    <property type="entry name" value="S-adenosyl-L-methionine-dependent methyltransferases"/>
    <property type="match status" value="1"/>
</dbReference>
<dbReference type="InterPro" id="IPR015840">
    <property type="entry name" value="DNA_MeTrfase_ParB"/>
</dbReference>
<proteinExistence type="inferred from homology"/>
<dbReference type="InterPro" id="IPR001091">
    <property type="entry name" value="RM_Methyltransferase"/>
</dbReference>
<dbReference type="GO" id="GO:0032259">
    <property type="term" value="P:methylation"/>
    <property type="evidence" value="ECO:0007669"/>
    <property type="project" value="UniProtKB-KW"/>
</dbReference>
<feature type="domain" description="DNA methylase N-4/N-6" evidence="5">
    <location>
        <begin position="187"/>
        <end position="409"/>
    </location>
</feature>
<keyword evidence="1 6" id="KW-0489">Methyltransferase</keyword>
<evidence type="ECO:0000259" key="5">
    <source>
        <dbReference type="Pfam" id="PF01555"/>
    </source>
</evidence>
<dbReference type="GO" id="GO:0009007">
    <property type="term" value="F:site-specific DNA-methyltransferase (adenine-specific) activity"/>
    <property type="evidence" value="ECO:0007669"/>
    <property type="project" value="UniProtKB-EC"/>
</dbReference>
<evidence type="ECO:0000256" key="2">
    <source>
        <dbReference type="ARBA" id="ARBA00022679"/>
    </source>
</evidence>
<dbReference type="PRINTS" id="PR00508">
    <property type="entry name" value="S21N4MTFRASE"/>
</dbReference>
<dbReference type="EC" id="2.1.1.-" evidence="4"/>
<organism evidence="6 7">
    <name type="scientific">Caedimonas varicaedens</name>
    <dbReference type="NCBI Taxonomy" id="1629334"/>
    <lineage>
        <taxon>Bacteria</taxon>
        <taxon>Pseudomonadati</taxon>
        <taxon>Pseudomonadota</taxon>
        <taxon>Alphaproteobacteria</taxon>
        <taxon>Holosporales</taxon>
        <taxon>Caedimonadaceae</taxon>
        <taxon>Caedimonas</taxon>
    </lineage>
</organism>
<dbReference type="GO" id="GO:0008170">
    <property type="term" value="F:N-methyltransferase activity"/>
    <property type="evidence" value="ECO:0007669"/>
    <property type="project" value="InterPro"/>
</dbReference>
<keyword evidence="7" id="KW-1185">Reference proteome</keyword>
<evidence type="ECO:0000256" key="3">
    <source>
        <dbReference type="ARBA" id="ARBA00047942"/>
    </source>
</evidence>
<comment type="caution">
    <text evidence="6">The sequence shown here is derived from an EMBL/GenBank/DDBJ whole genome shotgun (WGS) entry which is preliminary data.</text>
</comment>
<protein>
    <recommendedName>
        <fullName evidence="4">Methyltransferase</fullName>
        <ecNumber evidence="4">2.1.1.-</ecNumber>
    </recommendedName>
</protein>
<dbReference type="STRING" id="1629334.Cva_01385"/>
<dbReference type="GO" id="GO:0003677">
    <property type="term" value="F:DNA binding"/>
    <property type="evidence" value="ECO:0007669"/>
    <property type="project" value="InterPro"/>
</dbReference>
<dbReference type="InterPro" id="IPR002941">
    <property type="entry name" value="DNA_methylase_N4/N6"/>
</dbReference>
<comment type="catalytic activity">
    <reaction evidence="3">
        <text>a 2'-deoxyadenosine in DNA + S-adenosyl-L-methionine = an N(6)-methyl-2'-deoxyadenosine in DNA + S-adenosyl-L-homocysteine + H(+)</text>
        <dbReference type="Rhea" id="RHEA:15197"/>
        <dbReference type="Rhea" id="RHEA-COMP:12418"/>
        <dbReference type="Rhea" id="RHEA-COMP:12419"/>
        <dbReference type="ChEBI" id="CHEBI:15378"/>
        <dbReference type="ChEBI" id="CHEBI:57856"/>
        <dbReference type="ChEBI" id="CHEBI:59789"/>
        <dbReference type="ChEBI" id="CHEBI:90615"/>
        <dbReference type="ChEBI" id="CHEBI:90616"/>
        <dbReference type="EC" id="2.1.1.72"/>
    </reaction>
</comment>
<comment type="similarity">
    <text evidence="4">Belongs to the N(4)/N(6)-methyltransferase family.</text>
</comment>
<sequence>MLEWHSRKVKLGDLKDYDHNPRHISKQAMEKLCESLREDGYHQRLIVNTDLTIVGGHQRKKALLQAGFSPETEMEVLEPSRFLTPDEVDRINIRDNLSYGAFDTDLLANRFDPQTLSDFGMSDDLLKSLGIPSVLDMIEEQPLPTIPPEPKTKLGDIYTLGTHRLMCGDSTNPEHVAKLLAGNAPILMVTDPPYGVNYDPEWRERADKGVDIRSTGKVLNDDRADWTEAYKLFPGDVAYVWHPSTTTHLFAQNLEACGFTLINLIIWSKQHFVLSRGDYHNQHELLWYASRPQKKQKKADKPNYTFTHEPLWYATKKGKKHNWQGKRDQTTVWDIANNNSFGNPNTEEKFGHGTQKPLECMLRPILNNTAKGEGVYDPFCGSGTTLIACEKSGRIGYAMELSPTYVDMSLARWEKETGGKAFLETGGG</sequence>
<dbReference type="InterPro" id="IPR036086">
    <property type="entry name" value="ParB/Sulfiredoxin_sf"/>
</dbReference>
<keyword evidence="2" id="KW-0808">Transferase</keyword>
<gene>
    <name evidence="6" type="primary">dpnA</name>
    <name evidence="6" type="ORF">Cva_01385</name>
</gene>
<dbReference type="Gene3D" id="3.40.50.150">
    <property type="entry name" value="Vaccinia Virus protein VP39"/>
    <property type="match status" value="1"/>
</dbReference>
<reference evidence="6 7" key="1">
    <citation type="submission" date="2015-03" db="EMBL/GenBank/DDBJ databases">
        <title>Caedibacter varicaedens, whole genome shotgun sequence.</title>
        <authorList>
            <person name="Suzuki H."/>
            <person name="Dapper A.L."/>
            <person name="Gibson A.K."/>
            <person name="Jackson C."/>
            <person name="Lee H."/>
            <person name="Pejaver V.R."/>
            <person name="Doak T."/>
            <person name="Lynch M."/>
        </authorList>
    </citation>
    <scope>NUCLEOTIDE SEQUENCE [LARGE SCALE GENOMIC DNA]</scope>
</reference>
<dbReference type="SUPFAM" id="SSF110849">
    <property type="entry name" value="ParB/Sulfiredoxin"/>
    <property type="match status" value="1"/>
</dbReference>
<dbReference type="OrthoDB" id="7806498at2"/>
<dbReference type="Gene3D" id="3.90.1530.10">
    <property type="entry name" value="Conserved hypothetical protein from pyrococcus furiosus pfu- 392566-001, ParB domain"/>
    <property type="match status" value="1"/>
</dbReference>
<dbReference type="EMBL" id="BBVC01000082">
    <property type="protein sequence ID" value="GAO98719.1"/>
    <property type="molecule type" value="Genomic_DNA"/>
</dbReference>
<evidence type="ECO:0000256" key="4">
    <source>
        <dbReference type="RuleBase" id="RU362026"/>
    </source>
</evidence>
<dbReference type="Pfam" id="PF01555">
    <property type="entry name" value="N6_N4_Mtase"/>
    <property type="match status" value="1"/>
</dbReference>
<dbReference type="REBASE" id="133220">
    <property type="entry name" value="M.CvaPbORF1385P"/>
</dbReference>
<evidence type="ECO:0000256" key="1">
    <source>
        <dbReference type="ARBA" id="ARBA00022603"/>
    </source>
</evidence>
<dbReference type="Proteomes" id="UP000036771">
    <property type="component" value="Unassembled WGS sequence"/>
</dbReference>
<dbReference type="AlphaFoldDB" id="A0A0K8MFQ7"/>
<evidence type="ECO:0000313" key="7">
    <source>
        <dbReference type="Proteomes" id="UP000036771"/>
    </source>
</evidence>
<dbReference type="InterPro" id="IPR029063">
    <property type="entry name" value="SAM-dependent_MTases_sf"/>
</dbReference>
<name>A0A0K8MFQ7_9PROT</name>
<accession>A0A0K8MFQ7</accession>